<comment type="caution">
    <text evidence="6">The sequence shown here is derived from an EMBL/GenBank/DDBJ whole genome shotgun (WGS) entry which is preliminary data.</text>
</comment>
<organism evidence="6 7">
    <name type="scientific">Symbiodinium microadriaticum</name>
    <name type="common">Dinoflagellate</name>
    <name type="synonym">Zooxanthella microadriatica</name>
    <dbReference type="NCBI Taxonomy" id="2951"/>
    <lineage>
        <taxon>Eukaryota</taxon>
        <taxon>Sar</taxon>
        <taxon>Alveolata</taxon>
        <taxon>Dinophyceae</taxon>
        <taxon>Suessiales</taxon>
        <taxon>Symbiodiniaceae</taxon>
        <taxon>Symbiodinium</taxon>
    </lineage>
</organism>
<evidence type="ECO:0000256" key="1">
    <source>
        <dbReference type="ARBA" id="ARBA00007730"/>
    </source>
</evidence>
<comment type="similarity">
    <text evidence="1">Belongs to the aspartyl/asparaginyl beta-hydroxylase family.</text>
</comment>
<dbReference type="SUPFAM" id="SSF51197">
    <property type="entry name" value="Clavaminate synthase-like"/>
    <property type="match status" value="1"/>
</dbReference>
<dbReference type="InterPro" id="IPR007803">
    <property type="entry name" value="Asp/Arg/Pro-Hydrxlase"/>
</dbReference>
<evidence type="ECO:0000256" key="2">
    <source>
        <dbReference type="ARBA" id="ARBA00022964"/>
    </source>
</evidence>
<evidence type="ECO:0000313" key="7">
    <source>
        <dbReference type="Proteomes" id="UP000186817"/>
    </source>
</evidence>
<evidence type="ECO:0000259" key="5">
    <source>
        <dbReference type="Pfam" id="PF05118"/>
    </source>
</evidence>
<name>A0A1Q9DHG2_SYMMI</name>
<accession>A0A1Q9DHG2</accession>
<dbReference type="Proteomes" id="UP000186817">
    <property type="component" value="Unassembled WGS sequence"/>
</dbReference>
<keyword evidence="7" id="KW-1185">Reference proteome</keyword>
<keyword evidence="3" id="KW-0560">Oxidoreductase</keyword>
<protein>
    <recommendedName>
        <fullName evidence="5">Aspartyl/asparaginy/proline hydroxylase domain-containing protein</fullName>
    </recommendedName>
</protein>
<evidence type="ECO:0000256" key="4">
    <source>
        <dbReference type="SAM" id="MobiDB-lite"/>
    </source>
</evidence>
<dbReference type="InterPro" id="IPR027443">
    <property type="entry name" value="IPNS-like_sf"/>
</dbReference>
<evidence type="ECO:0000256" key="3">
    <source>
        <dbReference type="ARBA" id="ARBA00023002"/>
    </source>
</evidence>
<dbReference type="GO" id="GO:0051213">
    <property type="term" value="F:dioxygenase activity"/>
    <property type="evidence" value="ECO:0007669"/>
    <property type="project" value="UniProtKB-KW"/>
</dbReference>
<dbReference type="Gene3D" id="2.60.120.330">
    <property type="entry name" value="B-lactam Antibiotic, Isopenicillin N Synthase, Chain"/>
    <property type="match status" value="1"/>
</dbReference>
<dbReference type="AlphaFoldDB" id="A0A1Q9DHG2"/>
<gene>
    <name evidence="6" type="ORF">AK812_SmicGene23335</name>
</gene>
<dbReference type="PANTHER" id="PTHR46332">
    <property type="entry name" value="ASPARTATE BETA-HYDROXYLASE DOMAIN-CONTAINING PROTEIN 2"/>
    <property type="match status" value="1"/>
</dbReference>
<keyword evidence="2" id="KW-0223">Dioxygenase</keyword>
<proteinExistence type="inferred from homology"/>
<dbReference type="EMBL" id="LSRX01000535">
    <property type="protein sequence ID" value="OLP94607.1"/>
    <property type="molecule type" value="Genomic_DNA"/>
</dbReference>
<dbReference type="PANTHER" id="PTHR46332:SF5">
    <property type="entry name" value="ASPARTATE BETA-HYDROXYLASE DOMAIN CONTAINING 2"/>
    <property type="match status" value="1"/>
</dbReference>
<feature type="domain" description="Aspartyl/asparaginy/proline hydroxylase" evidence="5">
    <location>
        <begin position="516"/>
        <end position="648"/>
    </location>
</feature>
<sequence>MKRTSGAAYLAERDKAADPKAASKQLKPNWKGVGFGDFLREQGPRKPLFDPLLESDCSGGRVSAKVAAEDAGPNSGLIPKYSWWQFCDDGPPNVVEESSVDLSKLAKVPLVALIAQVASKETINDASSNQGFTTAKSQSPWTAKVTAGKQDLVRIRRPEGIRSTGVWLVATFQKDGENWKVQAADELYPENRLEAVVRLRFKEFIHDQADKEEEEDPMAATRRTLAWGIAGMPLTTELPSPSMGHEPAFRSFTASCTQASKQGRVTSSVDNDGDQNQYPERIATDDRWKQLILTNRQLHGTGVRKDLIVAPMRVATGRGLWAKVSPSCVEFWDQLRKAELDIPSLTIEDGISASSARHVQKFLTTVPFDGAAFCVEAAISAATSSDAVLMSHVAESIAKLPHCFREMTFKSEAETRCSQRWYKVAIHVLKVNGLQDAAESMWRRAKSIKSKDGKALIGWPSPSQSPTVWVPGLSTRPYWNCSSWAFIQALEAAAPVILKEIERKDSEFLTAYPYLQTAGVWEDLFLYRGHQWNTTLCQSMPSTCRLLLPELPTRPGVPYATVYNEEVVIFRSKRGASVGAHCGSSNGVINLHLTLKGGRGTSVSVDGLQVDLRDGEAICFQDSYFHSVNHGLDGEEERISLVIRVMHPDMDLKLLGSRTDSVPDLQAWDKSASLLREVERLRAEYRKLAAAAGEQDSSTHSCSV</sequence>
<dbReference type="OrthoDB" id="411159at2759"/>
<dbReference type="InterPro" id="IPR051821">
    <property type="entry name" value="Asp/Asn_beta-hydroxylase"/>
</dbReference>
<reference evidence="6 7" key="1">
    <citation type="submission" date="2016-02" db="EMBL/GenBank/DDBJ databases">
        <title>Genome analysis of coral dinoflagellate symbionts highlights evolutionary adaptations to a symbiotic lifestyle.</title>
        <authorList>
            <person name="Aranda M."/>
            <person name="Li Y."/>
            <person name="Liew Y.J."/>
            <person name="Baumgarten S."/>
            <person name="Simakov O."/>
            <person name="Wilson M."/>
            <person name="Piel J."/>
            <person name="Ashoor H."/>
            <person name="Bougouffa S."/>
            <person name="Bajic V.B."/>
            <person name="Ryu T."/>
            <person name="Ravasi T."/>
            <person name="Bayer T."/>
            <person name="Micklem G."/>
            <person name="Kim H."/>
            <person name="Bhak J."/>
            <person name="Lajeunesse T.C."/>
            <person name="Voolstra C.R."/>
        </authorList>
    </citation>
    <scope>NUCLEOTIDE SEQUENCE [LARGE SCALE GENOMIC DNA]</scope>
    <source>
        <strain evidence="6 7">CCMP2467</strain>
    </source>
</reference>
<dbReference type="GO" id="GO:0016020">
    <property type="term" value="C:membrane"/>
    <property type="evidence" value="ECO:0007669"/>
    <property type="project" value="TreeGrafter"/>
</dbReference>
<dbReference type="Pfam" id="PF05118">
    <property type="entry name" value="Asp_Arg_Hydrox"/>
    <property type="match status" value="1"/>
</dbReference>
<feature type="region of interest" description="Disordered" evidence="4">
    <location>
        <begin position="1"/>
        <end position="23"/>
    </location>
</feature>
<evidence type="ECO:0000313" key="6">
    <source>
        <dbReference type="EMBL" id="OLP94607.1"/>
    </source>
</evidence>